<dbReference type="EMBL" id="MUGX01000026">
    <property type="protein sequence ID" value="OXA85276.1"/>
    <property type="molecule type" value="Genomic_DNA"/>
</dbReference>
<sequence>MYLCKSINIFPKKIEKRKKEKESNFTGRDADRTKGNGISPKGWFVSKRAKHYAVVFCKV</sequence>
<dbReference type="AlphaFoldDB" id="A0A0D0ET22"/>
<comment type="caution">
    <text evidence="2">The sequence shown here is derived from an EMBL/GenBank/DDBJ whole genome shotgun (WGS) entry which is preliminary data.</text>
</comment>
<name>A0A0D0ET22_9FLAO</name>
<accession>A0A0D0ET22</accession>
<organism evidence="2 4">
    <name type="scientific">Flavobacterium hibernum</name>
    <dbReference type="NCBI Taxonomy" id="37752"/>
    <lineage>
        <taxon>Bacteria</taxon>
        <taxon>Pseudomonadati</taxon>
        <taxon>Bacteroidota</taxon>
        <taxon>Flavobacteriia</taxon>
        <taxon>Flavobacteriales</taxon>
        <taxon>Flavobacteriaceae</taxon>
        <taxon>Flavobacterium</taxon>
    </lineage>
</organism>
<evidence type="ECO:0000256" key="1">
    <source>
        <dbReference type="SAM" id="MobiDB-lite"/>
    </source>
</evidence>
<proteinExistence type="predicted"/>
<keyword evidence="5" id="KW-1185">Reference proteome</keyword>
<reference evidence="2 4" key="1">
    <citation type="submission" date="2015-01" db="EMBL/GenBank/DDBJ databases">
        <title>Genome of Flavobacterium hibernum DSM 12611.</title>
        <authorList>
            <person name="Stropko S.J."/>
            <person name="Pipes S.E."/>
            <person name="Newman J.D."/>
        </authorList>
    </citation>
    <scope>NUCLEOTIDE SEQUENCE [LARGE SCALE GENOMIC DNA]</scope>
    <source>
        <strain evidence="2 4">DSM 12611</strain>
    </source>
</reference>
<feature type="compositionally biased region" description="Basic and acidic residues" evidence="1">
    <location>
        <begin position="20"/>
        <end position="34"/>
    </location>
</feature>
<evidence type="ECO:0000313" key="5">
    <source>
        <dbReference type="Proteomes" id="UP000198302"/>
    </source>
</evidence>
<feature type="region of interest" description="Disordered" evidence="1">
    <location>
        <begin position="17"/>
        <end position="37"/>
    </location>
</feature>
<evidence type="ECO:0000313" key="3">
    <source>
        <dbReference type="EMBL" id="OXA85276.1"/>
    </source>
</evidence>
<evidence type="ECO:0000313" key="2">
    <source>
        <dbReference type="EMBL" id="KIO51613.1"/>
    </source>
</evidence>
<dbReference type="Proteomes" id="UP000032061">
    <property type="component" value="Unassembled WGS sequence"/>
</dbReference>
<evidence type="ECO:0000313" key="4">
    <source>
        <dbReference type="Proteomes" id="UP000032061"/>
    </source>
</evidence>
<reference evidence="3 5" key="2">
    <citation type="submission" date="2016-11" db="EMBL/GenBank/DDBJ databases">
        <title>Whole genomes of Flavobacteriaceae.</title>
        <authorList>
            <person name="Stine C."/>
            <person name="Li C."/>
            <person name="Tadesse D."/>
        </authorList>
    </citation>
    <scope>NUCLEOTIDE SEQUENCE [LARGE SCALE GENOMIC DNA]</scope>
    <source>
        <strain evidence="3 5">ATCC 51468</strain>
    </source>
</reference>
<dbReference type="Proteomes" id="UP000198302">
    <property type="component" value="Unassembled WGS sequence"/>
</dbReference>
<dbReference type="EMBL" id="JPRK01000014">
    <property type="protein sequence ID" value="KIO51613.1"/>
    <property type="molecule type" value="Genomic_DNA"/>
</dbReference>
<gene>
    <name evidence="3" type="ORF">B0A73_18210</name>
    <name evidence="2" type="ORF">IW18_16870</name>
</gene>
<protein>
    <submittedName>
        <fullName evidence="2">Uncharacterized protein</fullName>
    </submittedName>
</protein>